<sequence>MYTTHCPQCKVLEKMLDDKKIEYTQITDINTMKSKGIQSVPYLEIDGVLKNFKESMEWIRNAN</sequence>
<reference evidence="1" key="1">
    <citation type="journal article" date="2021" name="Proc. Natl. Acad. Sci. U.S.A.">
        <title>A Catalog of Tens of Thousands of Viruses from Human Metagenomes Reveals Hidden Associations with Chronic Diseases.</title>
        <authorList>
            <person name="Tisza M.J."/>
            <person name="Buck C.B."/>
        </authorList>
    </citation>
    <scope>NUCLEOTIDE SEQUENCE</scope>
    <source>
        <strain evidence="1">CtBCr48</strain>
    </source>
</reference>
<dbReference type="SUPFAM" id="SSF52833">
    <property type="entry name" value="Thioredoxin-like"/>
    <property type="match status" value="1"/>
</dbReference>
<dbReference type="InterPro" id="IPR036249">
    <property type="entry name" value="Thioredoxin-like_sf"/>
</dbReference>
<dbReference type="EMBL" id="BK032595">
    <property type="protein sequence ID" value="DAF50250.1"/>
    <property type="molecule type" value="Genomic_DNA"/>
</dbReference>
<accession>A0A8S5SI13</accession>
<organism evidence="1">
    <name type="scientific">Siphoviridae sp. ctBCr48</name>
    <dbReference type="NCBI Taxonomy" id="2827802"/>
    <lineage>
        <taxon>Viruses</taxon>
        <taxon>Duplodnaviria</taxon>
        <taxon>Heunggongvirae</taxon>
        <taxon>Uroviricota</taxon>
        <taxon>Caudoviricetes</taxon>
    </lineage>
</organism>
<name>A0A8S5SI13_9CAUD</name>
<protein>
    <submittedName>
        <fullName evidence="1">NrdH</fullName>
    </submittedName>
</protein>
<proteinExistence type="predicted"/>
<evidence type="ECO:0000313" key="1">
    <source>
        <dbReference type="EMBL" id="DAF50250.1"/>
    </source>
</evidence>
<dbReference type="Gene3D" id="3.40.30.10">
    <property type="entry name" value="Glutaredoxin"/>
    <property type="match status" value="1"/>
</dbReference>